<dbReference type="AlphaFoldDB" id="A0A1W1EIT7"/>
<name>A0A1W1EIT7_9ZZZZ</name>
<sequence length="54" mass="6636">MILEKLGKDEYRYFVSENFDSSKIWDLEGIYRNLIFIKEDIIERVKSDDVRYNK</sequence>
<accession>A0A1W1EIT7</accession>
<gene>
    <name evidence="1" type="ORF">MNB_SV-15-1005</name>
</gene>
<dbReference type="EMBL" id="FRYL01000019">
    <property type="protein sequence ID" value="SHO80746.1"/>
    <property type="molecule type" value="Genomic_DNA"/>
</dbReference>
<protein>
    <submittedName>
        <fullName evidence="1">Uncharacterized protein</fullName>
    </submittedName>
</protein>
<proteinExistence type="predicted"/>
<reference evidence="1" key="1">
    <citation type="submission" date="2016-10" db="EMBL/GenBank/DDBJ databases">
        <authorList>
            <person name="de Groot N.N."/>
        </authorList>
    </citation>
    <scope>NUCLEOTIDE SEQUENCE</scope>
</reference>
<organism evidence="1">
    <name type="scientific">hydrothermal vent metagenome</name>
    <dbReference type="NCBI Taxonomy" id="652676"/>
    <lineage>
        <taxon>unclassified sequences</taxon>
        <taxon>metagenomes</taxon>
        <taxon>ecological metagenomes</taxon>
    </lineage>
</organism>
<evidence type="ECO:0000313" key="1">
    <source>
        <dbReference type="EMBL" id="SHO80746.1"/>
    </source>
</evidence>